<dbReference type="AlphaFoldDB" id="A0A0R3LT04"/>
<protein>
    <submittedName>
        <fullName evidence="1">Uncharacterized protein</fullName>
    </submittedName>
</protein>
<dbReference type="EMBL" id="LLXX01000046">
    <property type="protein sequence ID" value="KRR10944.1"/>
    <property type="molecule type" value="Genomic_DNA"/>
</dbReference>
<comment type="caution">
    <text evidence="1">The sequence shown here is derived from an EMBL/GenBank/DDBJ whole genome shotgun (WGS) entry which is preliminary data.</text>
</comment>
<sequence>MATVWVVWDGVPRVFSSAQAATKYRDEWPRLNEGEIFEAEIDGTRLMLFQPWQLESEKTYRSIGFFMHEFSQVEYSLRYAVGEELALKPKHLDVVTAAFDVAALCNLAVVLFGERGEMKKLINRFRKLNDHRQRVAHGLWMPESEGGYVHHIARTNLKDMAYKQQAHELEKLAEEALSLRNEFSVELTGMGIYFQTEDDDHPVE</sequence>
<evidence type="ECO:0000313" key="2">
    <source>
        <dbReference type="Proteomes" id="UP000051913"/>
    </source>
</evidence>
<dbReference type="RefSeq" id="WP_057849772.1">
    <property type="nucleotide sequence ID" value="NZ_LLXX01000046.1"/>
</dbReference>
<keyword evidence="2" id="KW-1185">Reference proteome</keyword>
<reference evidence="1 2" key="1">
    <citation type="submission" date="2014-03" db="EMBL/GenBank/DDBJ databases">
        <title>Bradyrhizobium valentinum sp. nov., isolated from effective nodules of Lupinus mariae-josephae, a lupine endemic of basic-lime soils in Eastern Spain.</title>
        <authorList>
            <person name="Duran D."/>
            <person name="Rey L."/>
            <person name="Navarro A."/>
            <person name="Busquets A."/>
            <person name="Imperial J."/>
            <person name="Ruiz-Argueso T."/>
        </authorList>
    </citation>
    <scope>NUCLEOTIDE SEQUENCE [LARGE SCALE GENOMIC DNA]</scope>
    <source>
        <strain evidence="1 2">LmjM3</strain>
    </source>
</reference>
<name>A0A0R3LT04_9BRAD</name>
<dbReference type="Proteomes" id="UP000051913">
    <property type="component" value="Unassembled WGS sequence"/>
</dbReference>
<gene>
    <name evidence="1" type="ORF">CP49_25725</name>
</gene>
<organism evidence="1 2">
    <name type="scientific">Bradyrhizobium valentinum</name>
    <dbReference type="NCBI Taxonomy" id="1518501"/>
    <lineage>
        <taxon>Bacteria</taxon>
        <taxon>Pseudomonadati</taxon>
        <taxon>Pseudomonadota</taxon>
        <taxon>Alphaproteobacteria</taxon>
        <taxon>Hyphomicrobiales</taxon>
        <taxon>Nitrobacteraceae</taxon>
        <taxon>Bradyrhizobium</taxon>
    </lineage>
</organism>
<evidence type="ECO:0000313" key="1">
    <source>
        <dbReference type="EMBL" id="KRR10944.1"/>
    </source>
</evidence>
<proteinExistence type="predicted"/>
<accession>A0A0R3LT04</accession>
<dbReference type="OrthoDB" id="8226920at2"/>